<comment type="caution">
    <text evidence="2">The sequence shown here is derived from an EMBL/GenBank/DDBJ whole genome shotgun (WGS) entry which is preliminary data.</text>
</comment>
<sequence length="334" mass="37564">MPPIDRPPPTTETTDRPSRLEPLAPPDALPDPRQYDGKYLTPEIERVIKSHQDRPAETERKPWTLDTPVGKNETAGDVLRRHHGDELPPETVRKNADYIAEKGNDKSPWLKEAADADPLVQSVYVERDQSVGHDLQRHEGWRGDQGQHDRALYQRDPHHPENSPEYLRSNDFFGQGRLHDCWGYATHIPDPVAYATTYARIAEHPRVKDALSGPFVRDNEPLAIRDIPIDEILGPDGHAAISGYELAGDNMKEATADRRDWIRAVRAEIDKGLTSDEAEEKVRSSAADMNLPEPAVRPIESFAGGMFSVQFGLNRDKSGFEIVSFHASPRRVES</sequence>
<feature type="region of interest" description="Disordered" evidence="1">
    <location>
        <begin position="1"/>
        <end position="93"/>
    </location>
</feature>
<protein>
    <submittedName>
        <fullName evidence="2">Uncharacterized protein</fullName>
    </submittedName>
</protein>
<evidence type="ECO:0000313" key="2">
    <source>
        <dbReference type="EMBL" id="MFC3763723.1"/>
    </source>
</evidence>
<proteinExistence type="predicted"/>
<accession>A0ABV7YEW3</accession>
<evidence type="ECO:0000256" key="1">
    <source>
        <dbReference type="SAM" id="MobiDB-lite"/>
    </source>
</evidence>
<keyword evidence="3" id="KW-1185">Reference proteome</keyword>
<dbReference type="RefSeq" id="WP_205118596.1">
    <property type="nucleotide sequence ID" value="NZ_JAFBCM010000001.1"/>
</dbReference>
<evidence type="ECO:0000313" key="3">
    <source>
        <dbReference type="Proteomes" id="UP001595699"/>
    </source>
</evidence>
<dbReference type="Proteomes" id="UP001595699">
    <property type="component" value="Unassembled WGS sequence"/>
</dbReference>
<name>A0ABV7YEW3_9ACTN</name>
<feature type="compositionally biased region" description="Pro residues" evidence="1">
    <location>
        <begin position="1"/>
        <end position="10"/>
    </location>
</feature>
<gene>
    <name evidence="2" type="ORF">ACFOUW_22990</name>
</gene>
<reference evidence="3" key="1">
    <citation type="journal article" date="2019" name="Int. J. Syst. Evol. Microbiol.">
        <title>The Global Catalogue of Microorganisms (GCM) 10K type strain sequencing project: providing services to taxonomists for standard genome sequencing and annotation.</title>
        <authorList>
            <consortium name="The Broad Institute Genomics Platform"/>
            <consortium name="The Broad Institute Genome Sequencing Center for Infectious Disease"/>
            <person name="Wu L."/>
            <person name="Ma J."/>
        </authorList>
    </citation>
    <scope>NUCLEOTIDE SEQUENCE [LARGE SCALE GENOMIC DNA]</scope>
    <source>
        <strain evidence="3">CGMCC 4.7241</strain>
    </source>
</reference>
<dbReference type="EMBL" id="JBHRZH010000020">
    <property type="protein sequence ID" value="MFC3763723.1"/>
    <property type="molecule type" value="Genomic_DNA"/>
</dbReference>
<feature type="compositionally biased region" description="Basic and acidic residues" evidence="1">
    <location>
        <begin position="83"/>
        <end position="93"/>
    </location>
</feature>
<feature type="compositionally biased region" description="Basic and acidic residues" evidence="1">
    <location>
        <begin position="43"/>
        <end position="63"/>
    </location>
</feature>
<organism evidence="2 3">
    <name type="scientific">Tenggerimyces flavus</name>
    <dbReference type="NCBI Taxonomy" id="1708749"/>
    <lineage>
        <taxon>Bacteria</taxon>
        <taxon>Bacillati</taxon>
        <taxon>Actinomycetota</taxon>
        <taxon>Actinomycetes</taxon>
        <taxon>Propionibacteriales</taxon>
        <taxon>Nocardioidaceae</taxon>
        <taxon>Tenggerimyces</taxon>
    </lineage>
</organism>